<dbReference type="EMBL" id="CP138897">
    <property type="protein sequence ID" value="WPK26228.1"/>
    <property type="molecule type" value="Genomic_DNA"/>
</dbReference>
<gene>
    <name evidence="10" type="ORF">PUMCH_003577</name>
</gene>
<feature type="compositionally biased region" description="Polar residues" evidence="8">
    <location>
        <begin position="457"/>
        <end position="472"/>
    </location>
</feature>
<evidence type="ECO:0000256" key="1">
    <source>
        <dbReference type="ARBA" id="ARBA00002738"/>
    </source>
</evidence>
<dbReference type="PROSITE" id="PS50089">
    <property type="entry name" value="ZF_RING_2"/>
    <property type="match status" value="1"/>
</dbReference>
<comment type="subcellular location">
    <subcellularLocation>
        <location evidence="2">Vacuole</location>
    </subcellularLocation>
</comment>
<feature type="compositionally biased region" description="Polar residues" evidence="8">
    <location>
        <begin position="597"/>
        <end position="606"/>
    </location>
</feature>
<dbReference type="GO" id="GO:0005774">
    <property type="term" value="C:vacuolar membrane"/>
    <property type="evidence" value="ECO:0007669"/>
    <property type="project" value="TreeGrafter"/>
</dbReference>
<keyword evidence="6" id="KW-0862">Zinc</keyword>
<dbReference type="PROSITE" id="PS50294">
    <property type="entry name" value="WD_REPEATS_REGION"/>
    <property type="match status" value="1"/>
</dbReference>
<dbReference type="GO" id="GO:0035591">
    <property type="term" value="F:signaling adaptor activity"/>
    <property type="evidence" value="ECO:0007669"/>
    <property type="project" value="TreeGrafter"/>
</dbReference>
<dbReference type="InterPro" id="IPR036322">
    <property type="entry name" value="WD40_repeat_dom_sf"/>
</dbReference>
<feature type="region of interest" description="Disordered" evidence="8">
    <location>
        <begin position="455"/>
        <end position="482"/>
    </location>
</feature>
<dbReference type="InterPro" id="IPR019775">
    <property type="entry name" value="WD40_repeat_CS"/>
</dbReference>
<evidence type="ECO:0000256" key="3">
    <source>
        <dbReference type="ARBA" id="ARBA00022554"/>
    </source>
</evidence>
<organism evidence="10 11">
    <name type="scientific">Australozyma saopauloensis</name>
    <dbReference type="NCBI Taxonomy" id="291208"/>
    <lineage>
        <taxon>Eukaryota</taxon>
        <taxon>Fungi</taxon>
        <taxon>Dikarya</taxon>
        <taxon>Ascomycota</taxon>
        <taxon>Saccharomycotina</taxon>
        <taxon>Pichiomycetes</taxon>
        <taxon>Metschnikowiaceae</taxon>
        <taxon>Australozyma</taxon>
    </lineage>
</organism>
<keyword evidence="5" id="KW-0677">Repeat</keyword>
<dbReference type="GO" id="GO:0008270">
    <property type="term" value="F:zinc ion binding"/>
    <property type="evidence" value="ECO:0007669"/>
    <property type="project" value="UniProtKB-KW"/>
</dbReference>
<feature type="compositionally biased region" description="Acidic residues" evidence="8">
    <location>
        <begin position="915"/>
        <end position="928"/>
    </location>
</feature>
<dbReference type="RefSeq" id="XP_062878609.1">
    <property type="nucleotide sequence ID" value="XM_063022539.1"/>
</dbReference>
<accession>A0AAX4HCB8</accession>
<dbReference type="InterPro" id="IPR015943">
    <property type="entry name" value="WD40/YVTN_repeat-like_dom_sf"/>
</dbReference>
<dbReference type="PROSITE" id="PS50082">
    <property type="entry name" value="WD_REPEATS_2"/>
    <property type="match status" value="2"/>
</dbReference>
<evidence type="ECO:0000256" key="2">
    <source>
        <dbReference type="ARBA" id="ARBA00004116"/>
    </source>
</evidence>
<feature type="repeat" description="WD" evidence="7">
    <location>
        <begin position="105"/>
        <end position="147"/>
    </location>
</feature>
<evidence type="ECO:0000256" key="8">
    <source>
        <dbReference type="SAM" id="MobiDB-lite"/>
    </source>
</evidence>
<name>A0AAX4HCB8_9ASCO</name>
<feature type="repeat" description="WD" evidence="7">
    <location>
        <begin position="193"/>
        <end position="227"/>
    </location>
</feature>
<feature type="domain" description="RING-type" evidence="9">
    <location>
        <begin position="1364"/>
        <end position="1405"/>
    </location>
</feature>
<dbReference type="InterPro" id="IPR049566">
    <property type="entry name" value="WDR59_RTC1-like_RING_Znf"/>
</dbReference>
<keyword evidence="11" id="KW-1185">Reference proteome</keyword>
<dbReference type="Gene3D" id="2.130.10.10">
    <property type="entry name" value="YVTN repeat-like/Quinoprotein amine dehydrogenase"/>
    <property type="match status" value="1"/>
</dbReference>
<keyword evidence="6" id="KW-0863">Zinc-finger</keyword>
<feature type="compositionally biased region" description="Polar residues" evidence="8">
    <location>
        <begin position="381"/>
        <end position="399"/>
    </location>
</feature>
<dbReference type="GeneID" id="88174640"/>
<dbReference type="PANTHER" id="PTHR46170:SF1">
    <property type="entry name" value="GATOR COMPLEX PROTEIN WDR59"/>
    <property type="match status" value="1"/>
</dbReference>
<dbReference type="SUPFAM" id="SSF50978">
    <property type="entry name" value="WD40 repeat-like"/>
    <property type="match status" value="1"/>
</dbReference>
<feature type="region of interest" description="Disordered" evidence="8">
    <location>
        <begin position="510"/>
        <end position="606"/>
    </location>
</feature>
<dbReference type="GO" id="GO:1904263">
    <property type="term" value="P:positive regulation of TORC1 signaling"/>
    <property type="evidence" value="ECO:0007669"/>
    <property type="project" value="TreeGrafter"/>
</dbReference>
<dbReference type="PROSITE" id="PS00678">
    <property type="entry name" value="WD_REPEATS_1"/>
    <property type="match status" value="1"/>
</dbReference>
<evidence type="ECO:0000313" key="11">
    <source>
        <dbReference type="Proteomes" id="UP001338582"/>
    </source>
</evidence>
<dbReference type="Proteomes" id="UP001338582">
    <property type="component" value="Chromosome 4"/>
</dbReference>
<feature type="region of interest" description="Disordered" evidence="8">
    <location>
        <begin position="909"/>
        <end position="928"/>
    </location>
</feature>
<dbReference type="InterPro" id="IPR001680">
    <property type="entry name" value="WD40_rpt"/>
</dbReference>
<dbReference type="InterPro" id="IPR049567">
    <property type="entry name" value="WDR59-like"/>
</dbReference>
<dbReference type="Pfam" id="PF17120">
    <property type="entry name" value="zf-RING_16"/>
    <property type="match status" value="1"/>
</dbReference>
<keyword evidence="3" id="KW-0926">Vacuole</keyword>
<evidence type="ECO:0000256" key="5">
    <source>
        <dbReference type="ARBA" id="ARBA00022737"/>
    </source>
</evidence>
<evidence type="ECO:0000259" key="9">
    <source>
        <dbReference type="PROSITE" id="PS50089"/>
    </source>
</evidence>
<evidence type="ECO:0000256" key="6">
    <source>
        <dbReference type="PROSITE-ProRule" id="PRU00175"/>
    </source>
</evidence>
<dbReference type="PANTHER" id="PTHR46170">
    <property type="entry name" value="GATOR COMPLEX PROTEIN WDR59"/>
    <property type="match status" value="1"/>
</dbReference>
<keyword evidence="6" id="KW-0479">Metal-binding</keyword>
<dbReference type="GO" id="GO:0035859">
    <property type="term" value="C:Seh1-associated complex"/>
    <property type="evidence" value="ECO:0007669"/>
    <property type="project" value="TreeGrafter"/>
</dbReference>
<sequence length="1425" mass="161160">MNPFESTTFGNSLSLRVDGAIGAMSLSPNGRDAVLAGRKGLFVIDLDDPFLAPRWLHHITSWEVADVQWSPHQTVKPSWCVSTSNQKALLWDLSRPSNNAIQNVLHRHVRAITDINFHPKDPELLATCSIDTFVYCWDMRTPRRPVAKWAEWRAGATQVKWNKNDPYQIASSHHHSFYIWDSRKGALPLLTIENAHHGKINGLDFSSSENRLITCSNDKSVKIWNLDRDWSQELKPAVVVEAEFPIARARSLPFGDDDCCGIMPVRGGNNAIHFLNYSKAQVESKDANQVVYMKLETEVLFKGHHGPVKDFLWRVQHEQYTEHQKKDSWKDFQLVTWSPTDYDLKLWPIDKKLYELANYNPQHKRDMAVFESSDVILSANEGENTSSSETKQIPTNPMSYNSYITEPETSLKDLMKVTNEDLLSRLALFEIKKMEEQENSSAVMNHLNWISGVRMGTKTSSSDDVTPNSTEGPRSDGPTNLGEEISIVGHKFPKIRFEKISVSTGNIILSLRGPVPTNSDEDRASFQETNKATETSTAADLSSTQKLANAALGDKSSGRPIADNSNNISLTTEKGLNQETSAQKGASKVQDVDDHTNTQNDLSNSKIQDLSTENKLIFIRLEIRFPKQYPHVAPSEQISRLKRHPRQKKSQSVRFFIEETHELNNDMKTIMLHNLGKISHFYTTKYNRYCLEPCLRYLLGDRIDLDDSLMLSSETRLLNGIEELGEIFGEPFDRAGSAQIELSQLDGEMKFAENIIPDSALSTGMTNPLLFSKNSENDVEDEEDDDYHDEDLISGVDDDLAIGNDIFGDMNKFNDDSRLKLKNIKHNITPLPKACSGVWARSGKLVCFFGSGNGHVDNKREVLDQKLIMSGATTVPQNEKLSVPEPIMGLRKLDSVAADTRDLPGIVKALSSDPLTDEESSQSSDDYSDDWEEVLRDDMKHHCNIPTTFKDSFTLGRMKVPRSSKNSFTQRMSGKGTTSVSSFVDDITLRSTKKNKRDNNYKHYIRVHDMSHLIPDKPEFARACQVSGPSMSTVAAHNSRVTQENGFEDIAECWKIIEMLLTTSYQQQNLIEAMEMNQFFNLNWGYHPFGHSWLVKMLFEYFERRNNLQMLAMMACVLHEGDQKNEAQTVAGGLNEGIQGLGHCESLIGYNEEFAKNSMSQSVTSRSNSLVNERGVFAYNPNLMRKSYDAGSVSNHIMGNRATSDRRLLDSQKNAKKLNVLKNQGKVQRTLNPRPTRKERSKPTVSVSIRMTNSAEFDLGYGSQKSRLLDGIDEDSILNYRRKYAELLYSWDLPYERIQMLKFNFEGSELSESIPHTREFSCYYGIRNRKVFDEKLSLLDPISPVQTATSNSWNSPKRNKIQYCSLCNLVASKRILFCLNCEHVLHFGCAASWWNSGEDDDQTCPTGCGCDCASSNSVFNEIKSF</sequence>
<evidence type="ECO:0000256" key="4">
    <source>
        <dbReference type="ARBA" id="ARBA00022574"/>
    </source>
</evidence>
<dbReference type="GO" id="GO:0034198">
    <property type="term" value="P:cellular response to amino acid starvation"/>
    <property type="evidence" value="ECO:0007669"/>
    <property type="project" value="TreeGrafter"/>
</dbReference>
<reference evidence="10 11" key="1">
    <citation type="submission" date="2023-10" db="EMBL/GenBank/DDBJ databases">
        <title>Draft Genome Sequence of Candida saopaulonensis from a very Premature Infant with Sepsis.</title>
        <authorList>
            <person name="Ning Y."/>
            <person name="Dai R."/>
            <person name="Xiao M."/>
            <person name="Xu Y."/>
            <person name="Yan Q."/>
            <person name="Zhang L."/>
        </authorList>
    </citation>
    <scope>NUCLEOTIDE SEQUENCE [LARGE SCALE GENOMIC DNA]</scope>
    <source>
        <strain evidence="10 11">19XY460</strain>
    </source>
</reference>
<proteinExistence type="predicted"/>
<evidence type="ECO:0000256" key="7">
    <source>
        <dbReference type="PROSITE-ProRule" id="PRU00221"/>
    </source>
</evidence>
<feature type="compositionally biased region" description="Polar residues" evidence="8">
    <location>
        <begin position="563"/>
        <end position="584"/>
    </location>
</feature>
<dbReference type="KEGG" id="asau:88174640"/>
<dbReference type="SMART" id="SM00320">
    <property type="entry name" value="WD40"/>
    <property type="match status" value="3"/>
</dbReference>
<comment type="function">
    <text evidence="1">May be involved in a process influencing telomere capping.</text>
</comment>
<feature type="region of interest" description="Disordered" evidence="8">
    <location>
        <begin position="380"/>
        <end position="399"/>
    </location>
</feature>
<dbReference type="Pfam" id="PF00400">
    <property type="entry name" value="WD40"/>
    <property type="match status" value="2"/>
</dbReference>
<dbReference type="InterPro" id="IPR001841">
    <property type="entry name" value="Znf_RING"/>
</dbReference>
<keyword evidence="4 7" id="KW-0853">WD repeat</keyword>
<evidence type="ECO:0000313" key="10">
    <source>
        <dbReference type="EMBL" id="WPK26228.1"/>
    </source>
</evidence>
<protein>
    <recommendedName>
        <fullName evidence="9">RING-type domain-containing protein</fullName>
    </recommendedName>
</protein>
<dbReference type="CDD" id="cd16488">
    <property type="entry name" value="mRING-H2-C3H3C2_Mio-like"/>
    <property type="match status" value="1"/>
</dbReference>
<feature type="compositionally biased region" description="Polar residues" evidence="8">
    <location>
        <begin position="526"/>
        <end position="547"/>
    </location>
</feature>